<name>A0ABD0RRS5_CIRMR</name>
<reference evidence="1 2" key="1">
    <citation type="submission" date="2024-05" db="EMBL/GenBank/DDBJ databases">
        <title>Genome sequencing and assembly of Indian major carp, Cirrhinus mrigala (Hamilton, 1822).</title>
        <authorList>
            <person name="Mohindra V."/>
            <person name="Chowdhury L.M."/>
            <person name="Lal K."/>
            <person name="Jena J.K."/>
        </authorList>
    </citation>
    <scope>NUCLEOTIDE SEQUENCE [LARGE SCALE GENOMIC DNA]</scope>
    <source>
        <strain evidence="1">CM1030</strain>
        <tissue evidence="1">Blood</tissue>
    </source>
</reference>
<accession>A0ABD0RRS5</accession>
<gene>
    <name evidence="1" type="ORF">M9458_004363</name>
</gene>
<dbReference type="Proteomes" id="UP001529510">
    <property type="component" value="Unassembled WGS sequence"/>
</dbReference>
<organism evidence="1 2">
    <name type="scientific">Cirrhinus mrigala</name>
    <name type="common">Mrigala</name>
    <dbReference type="NCBI Taxonomy" id="683832"/>
    <lineage>
        <taxon>Eukaryota</taxon>
        <taxon>Metazoa</taxon>
        <taxon>Chordata</taxon>
        <taxon>Craniata</taxon>
        <taxon>Vertebrata</taxon>
        <taxon>Euteleostomi</taxon>
        <taxon>Actinopterygii</taxon>
        <taxon>Neopterygii</taxon>
        <taxon>Teleostei</taxon>
        <taxon>Ostariophysi</taxon>
        <taxon>Cypriniformes</taxon>
        <taxon>Cyprinidae</taxon>
        <taxon>Labeoninae</taxon>
        <taxon>Labeonini</taxon>
        <taxon>Cirrhinus</taxon>
    </lineage>
</organism>
<comment type="caution">
    <text evidence="1">The sequence shown here is derived from an EMBL/GenBank/DDBJ whole genome shotgun (WGS) entry which is preliminary data.</text>
</comment>
<evidence type="ECO:0000313" key="1">
    <source>
        <dbReference type="EMBL" id="KAL0201176.1"/>
    </source>
</evidence>
<proteinExistence type="predicted"/>
<feature type="non-terminal residue" evidence="1">
    <location>
        <position position="89"/>
    </location>
</feature>
<evidence type="ECO:0000313" key="2">
    <source>
        <dbReference type="Proteomes" id="UP001529510"/>
    </source>
</evidence>
<dbReference type="EMBL" id="JAMKFB020000002">
    <property type="protein sequence ID" value="KAL0201176.1"/>
    <property type="molecule type" value="Genomic_DNA"/>
</dbReference>
<dbReference type="AlphaFoldDB" id="A0ABD0RRS5"/>
<feature type="non-terminal residue" evidence="1">
    <location>
        <position position="1"/>
    </location>
</feature>
<protein>
    <submittedName>
        <fullName evidence="1">Uncharacterized protein</fullName>
    </submittedName>
</protein>
<keyword evidence="2" id="KW-1185">Reference proteome</keyword>
<sequence length="89" mass="9880">PHCYFGAGVTFADTVSLYFLLPHSLRPAGPKGRGLRFDQHGDSDGVRIPGRREREAKDRLFAPAFLFALPWTQHCRPAGHFSLCGHSFG</sequence>